<evidence type="ECO:0000259" key="6">
    <source>
        <dbReference type="Pfam" id="PF22740"/>
    </source>
</evidence>
<accession>A0ABY5YMC5</accession>
<dbReference type="InterPro" id="IPR053931">
    <property type="entry name" value="RapZ_C"/>
</dbReference>
<dbReference type="RefSeq" id="WP_260561753.1">
    <property type="nucleotide sequence ID" value="NZ_BAABEC010000189.1"/>
</dbReference>
<dbReference type="Proteomes" id="UP001060261">
    <property type="component" value="Chromosome"/>
</dbReference>
<evidence type="ECO:0000313" key="7">
    <source>
        <dbReference type="EMBL" id="UWX65497.1"/>
    </source>
</evidence>
<feature type="binding site" evidence="4">
    <location>
        <begin position="57"/>
        <end position="60"/>
    </location>
    <ligand>
        <name>GTP</name>
        <dbReference type="ChEBI" id="CHEBI:37565"/>
    </ligand>
</feature>
<evidence type="ECO:0000256" key="4">
    <source>
        <dbReference type="HAMAP-Rule" id="MF_00636"/>
    </source>
</evidence>
<dbReference type="Pfam" id="PF03668">
    <property type="entry name" value="RapZ-like_N"/>
    <property type="match status" value="1"/>
</dbReference>
<reference evidence="7" key="1">
    <citation type="submission" date="2022-09" db="EMBL/GenBank/DDBJ databases">
        <title>genome sequence of Deinococcus rubellus.</title>
        <authorList>
            <person name="Srinivasan S."/>
        </authorList>
    </citation>
    <scope>NUCLEOTIDE SEQUENCE</scope>
    <source>
        <strain evidence="7">Ant6</strain>
    </source>
</reference>
<dbReference type="InterPro" id="IPR027417">
    <property type="entry name" value="P-loop_NTPase"/>
</dbReference>
<dbReference type="PANTHER" id="PTHR30448">
    <property type="entry name" value="RNASE ADAPTER PROTEIN RAPZ"/>
    <property type="match status" value="1"/>
</dbReference>
<dbReference type="PANTHER" id="PTHR30448:SF0">
    <property type="entry name" value="RNASE ADAPTER PROTEIN RAPZ"/>
    <property type="match status" value="1"/>
</dbReference>
<protein>
    <submittedName>
        <fullName evidence="7">RNase adapter RapZ</fullName>
    </submittedName>
</protein>
<keyword evidence="1 4" id="KW-0547">Nucleotide-binding</keyword>
<name>A0ABY5YMC5_9DEIO</name>
<dbReference type="HAMAP" id="MF_00636">
    <property type="entry name" value="RapZ_like"/>
    <property type="match status" value="1"/>
</dbReference>
<proteinExistence type="inferred from homology"/>
<dbReference type="PIRSF" id="PIRSF005052">
    <property type="entry name" value="P-loopkin"/>
    <property type="match status" value="1"/>
</dbReference>
<organism evidence="7 8">
    <name type="scientific">Deinococcus rubellus</name>
    <dbReference type="NCBI Taxonomy" id="1889240"/>
    <lineage>
        <taxon>Bacteria</taxon>
        <taxon>Thermotogati</taxon>
        <taxon>Deinococcota</taxon>
        <taxon>Deinococci</taxon>
        <taxon>Deinococcales</taxon>
        <taxon>Deinococcaceae</taxon>
        <taxon>Deinococcus</taxon>
    </lineage>
</organism>
<dbReference type="InterPro" id="IPR005337">
    <property type="entry name" value="RapZ-like"/>
</dbReference>
<dbReference type="NCBIfam" id="NF003828">
    <property type="entry name" value="PRK05416.1"/>
    <property type="match status" value="1"/>
</dbReference>
<dbReference type="SUPFAM" id="SSF52540">
    <property type="entry name" value="P-loop containing nucleoside triphosphate hydrolases"/>
    <property type="match status" value="1"/>
</dbReference>
<keyword evidence="3 4" id="KW-0342">GTP-binding</keyword>
<dbReference type="Gene3D" id="3.40.50.300">
    <property type="entry name" value="P-loop containing nucleotide triphosphate hydrolases"/>
    <property type="match status" value="1"/>
</dbReference>
<evidence type="ECO:0000259" key="5">
    <source>
        <dbReference type="Pfam" id="PF03668"/>
    </source>
</evidence>
<evidence type="ECO:0000313" key="8">
    <source>
        <dbReference type="Proteomes" id="UP001060261"/>
    </source>
</evidence>
<feature type="domain" description="RapZ C-terminal" evidence="6">
    <location>
        <begin position="159"/>
        <end position="275"/>
    </location>
</feature>
<evidence type="ECO:0000256" key="3">
    <source>
        <dbReference type="ARBA" id="ARBA00023134"/>
    </source>
</evidence>
<keyword evidence="2 4" id="KW-0067">ATP-binding</keyword>
<evidence type="ECO:0000256" key="2">
    <source>
        <dbReference type="ARBA" id="ARBA00022840"/>
    </source>
</evidence>
<keyword evidence="8" id="KW-1185">Reference proteome</keyword>
<feature type="domain" description="RapZ-like N-terminal" evidence="5">
    <location>
        <begin position="1"/>
        <end position="151"/>
    </location>
</feature>
<evidence type="ECO:0000256" key="1">
    <source>
        <dbReference type="ARBA" id="ARBA00022741"/>
    </source>
</evidence>
<feature type="binding site" evidence="4">
    <location>
        <begin position="8"/>
        <end position="15"/>
    </location>
    <ligand>
        <name>ATP</name>
        <dbReference type="ChEBI" id="CHEBI:30616"/>
    </ligand>
</feature>
<gene>
    <name evidence="7" type="primary">rapZ</name>
    <name evidence="7" type="ORF">N0D28_07565</name>
</gene>
<dbReference type="EMBL" id="CP104213">
    <property type="protein sequence ID" value="UWX65497.1"/>
    <property type="molecule type" value="Genomic_DNA"/>
</dbReference>
<dbReference type="InterPro" id="IPR053930">
    <property type="entry name" value="RapZ-like_N"/>
</dbReference>
<dbReference type="Pfam" id="PF22740">
    <property type="entry name" value="PapZ_C"/>
    <property type="match status" value="1"/>
</dbReference>
<sequence length="281" mass="31488">MTFIVISGLSGSGKSTALRTLEDTDYFTTDNLPPELWNALGDLAQARSIDRIAVTTDARTRDFLAAAGSSLTRLKAQRSDVRVLFLEAEAEVLLKRYNLTRREHPLGDPSLMLDFRRERELLASLRALADTVIDTTQLSAADLSKRLLDWLGVSSSFDLRLFTFGFKNAPPRDVDLVLDMRTLPNPYYDLDLRSRTGLDEAVADYVFQNPESEAFYQHTRSFLHDVAERARDSGRHSYNVAIGCTGGQHRSVAVAMRLERDLQDLSARVIDHRDLPNAGSI</sequence>